<proteinExistence type="inferred from homology"/>
<dbReference type="PANTHER" id="PTHR43003">
    <property type="entry name" value="DNA-3-METHYLADENINE GLYCOSYLASE"/>
    <property type="match status" value="1"/>
</dbReference>
<dbReference type="SUPFAM" id="SSF48150">
    <property type="entry name" value="DNA-glycosylase"/>
    <property type="match status" value="1"/>
</dbReference>
<reference evidence="7 8" key="1">
    <citation type="submission" date="2015-12" db="EMBL/GenBank/DDBJ databases">
        <title>Draft genome sequence of the thermoanaerobe Thermotalea metallivorans, an isolate from the runoff channel of the Great Artesian Basin, Australia.</title>
        <authorList>
            <person name="Patel B.K."/>
        </authorList>
    </citation>
    <scope>NUCLEOTIDE SEQUENCE [LARGE SCALE GENOMIC DNA]</scope>
    <source>
        <strain evidence="7 8">B2-1</strain>
    </source>
</reference>
<evidence type="ECO:0000313" key="7">
    <source>
        <dbReference type="EMBL" id="KXG74126.1"/>
    </source>
</evidence>
<dbReference type="Proteomes" id="UP000070456">
    <property type="component" value="Unassembled WGS sequence"/>
</dbReference>
<dbReference type="SMART" id="SM00478">
    <property type="entry name" value="ENDO3c"/>
    <property type="match status" value="1"/>
</dbReference>
<dbReference type="GO" id="GO:0008725">
    <property type="term" value="F:DNA-3-methyladenine glycosylase activity"/>
    <property type="evidence" value="ECO:0007669"/>
    <property type="project" value="TreeGrafter"/>
</dbReference>
<dbReference type="InterPro" id="IPR011257">
    <property type="entry name" value="DNA_glycosylase"/>
</dbReference>
<dbReference type="GO" id="GO:0032131">
    <property type="term" value="F:alkylated DNA binding"/>
    <property type="evidence" value="ECO:0007669"/>
    <property type="project" value="TreeGrafter"/>
</dbReference>
<keyword evidence="5" id="KW-0234">DNA repair</keyword>
<keyword evidence="4" id="KW-0227">DNA damage</keyword>
<dbReference type="OrthoDB" id="9785929at2"/>
<comment type="similarity">
    <text evidence="2">Belongs to the alkylbase DNA glycosidase AlkA family.</text>
</comment>
<dbReference type="RefSeq" id="WP_068557680.1">
    <property type="nucleotide sequence ID" value="NZ_LOEE01000064.1"/>
</dbReference>
<dbReference type="PROSITE" id="PS00516">
    <property type="entry name" value="ALKYLBASE_DNA_GLYCOS"/>
    <property type="match status" value="1"/>
</dbReference>
<protein>
    <recommendedName>
        <fullName evidence="3">DNA-3-methyladenine glycosylase II</fullName>
        <ecNumber evidence="3">3.2.2.21</ecNumber>
    </recommendedName>
</protein>
<evidence type="ECO:0000256" key="5">
    <source>
        <dbReference type="ARBA" id="ARBA00023204"/>
    </source>
</evidence>
<evidence type="ECO:0000256" key="1">
    <source>
        <dbReference type="ARBA" id="ARBA00000086"/>
    </source>
</evidence>
<dbReference type="AlphaFoldDB" id="A0A140L0Q1"/>
<dbReference type="EMBL" id="LOEE01000064">
    <property type="protein sequence ID" value="KXG74126.1"/>
    <property type="molecule type" value="Genomic_DNA"/>
</dbReference>
<dbReference type="InterPro" id="IPR051912">
    <property type="entry name" value="Alkylbase_DNA_Glycosylase/TA"/>
</dbReference>
<evidence type="ECO:0000256" key="3">
    <source>
        <dbReference type="ARBA" id="ARBA00012000"/>
    </source>
</evidence>
<comment type="catalytic activity">
    <reaction evidence="1">
        <text>Hydrolysis of alkylated DNA, releasing 3-methyladenine, 3-methylguanine, 7-methylguanine and 7-methyladenine.</text>
        <dbReference type="EC" id="3.2.2.21"/>
    </reaction>
</comment>
<dbReference type="GO" id="GO:0043916">
    <property type="term" value="F:DNA-7-methylguanine glycosylase activity"/>
    <property type="evidence" value="ECO:0007669"/>
    <property type="project" value="TreeGrafter"/>
</dbReference>
<evidence type="ECO:0000313" key="8">
    <source>
        <dbReference type="Proteomes" id="UP000070456"/>
    </source>
</evidence>
<evidence type="ECO:0000256" key="2">
    <source>
        <dbReference type="ARBA" id="ARBA00010817"/>
    </source>
</evidence>
<dbReference type="FunFam" id="1.10.340.30:FF:000004">
    <property type="entry name" value="DNA-3-methyladenine glycosylase II"/>
    <property type="match status" value="1"/>
</dbReference>
<dbReference type="GO" id="GO:0006307">
    <property type="term" value="P:DNA alkylation repair"/>
    <property type="evidence" value="ECO:0007669"/>
    <property type="project" value="TreeGrafter"/>
</dbReference>
<gene>
    <name evidence="7" type="primary">alkA_2</name>
    <name evidence="7" type="ORF">AN619_26410</name>
</gene>
<dbReference type="PATRIC" id="fig|520762.4.peg.2915"/>
<dbReference type="GO" id="GO:0006285">
    <property type="term" value="P:base-excision repair, AP site formation"/>
    <property type="evidence" value="ECO:0007669"/>
    <property type="project" value="TreeGrafter"/>
</dbReference>
<sequence>MGKILYYTLQDERVKALCERDVVLARLIQKIGNATLELEEDYFRALAQTIIGQQLSIKAAATIWNRTQAICGEISPATILQTPGESLRGAGISRAKISYLKDLSDKVLRKQIDLQAIPHENDEEAKRALMEIKGIGRWSAEMFLIFSLGRENIMSLEDAGLKRAVRWLYDLDVLPDSKTMGGYGERWKPYCSIASLYLWEAINRGWVNCPRENIIGFI</sequence>
<keyword evidence="8" id="KW-1185">Reference proteome</keyword>
<keyword evidence="7" id="KW-0326">Glycosidase</keyword>
<accession>A0A140L0Q1</accession>
<dbReference type="GO" id="GO:0005737">
    <property type="term" value="C:cytoplasm"/>
    <property type="evidence" value="ECO:0007669"/>
    <property type="project" value="TreeGrafter"/>
</dbReference>
<dbReference type="Gene3D" id="1.10.340.30">
    <property type="entry name" value="Hypothetical protein, domain 2"/>
    <property type="match status" value="1"/>
</dbReference>
<name>A0A140L0Q1_9FIRM</name>
<dbReference type="Gene3D" id="1.10.1670.40">
    <property type="match status" value="1"/>
</dbReference>
<keyword evidence="7" id="KW-0378">Hydrolase</keyword>
<dbReference type="CDD" id="cd00056">
    <property type="entry name" value="ENDO3c"/>
    <property type="match status" value="1"/>
</dbReference>
<comment type="caution">
    <text evidence="7">The sequence shown here is derived from an EMBL/GenBank/DDBJ whole genome shotgun (WGS) entry which is preliminary data.</text>
</comment>
<dbReference type="Pfam" id="PF00730">
    <property type="entry name" value="HhH-GPD"/>
    <property type="match status" value="1"/>
</dbReference>
<organism evidence="7 8">
    <name type="scientific">Thermotalea metallivorans</name>
    <dbReference type="NCBI Taxonomy" id="520762"/>
    <lineage>
        <taxon>Bacteria</taxon>
        <taxon>Bacillati</taxon>
        <taxon>Bacillota</taxon>
        <taxon>Clostridia</taxon>
        <taxon>Peptostreptococcales</taxon>
        <taxon>Thermotaleaceae</taxon>
        <taxon>Thermotalea</taxon>
    </lineage>
</organism>
<evidence type="ECO:0000259" key="6">
    <source>
        <dbReference type="SMART" id="SM00478"/>
    </source>
</evidence>
<dbReference type="InterPro" id="IPR003265">
    <property type="entry name" value="HhH-GPD_domain"/>
</dbReference>
<evidence type="ECO:0000256" key="4">
    <source>
        <dbReference type="ARBA" id="ARBA00022763"/>
    </source>
</evidence>
<dbReference type="EC" id="3.2.2.21" evidence="3"/>
<dbReference type="PANTHER" id="PTHR43003:SF5">
    <property type="entry name" value="DNA-3-METHYLADENINE GLYCOSYLASE"/>
    <property type="match status" value="1"/>
</dbReference>
<dbReference type="InterPro" id="IPR000035">
    <property type="entry name" value="Alkylbase_DNA_glycsylse_CS"/>
</dbReference>
<feature type="domain" description="HhH-GPD" evidence="6">
    <location>
        <begin position="51"/>
        <end position="202"/>
    </location>
</feature>
<dbReference type="GO" id="GO:0032993">
    <property type="term" value="C:protein-DNA complex"/>
    <property type="evidence" value="ECO:0007669"/>
    <property type="project" value="TreeGrafter"/>
</dbReference>
<dbReference type="STRING" id="520762.AN619_26410"/>